<keyword evidence="3" id="KW-1185">Reference proteome</keyword>
<evidence type="ECO:0000259" key="1">
    <source>
        <dbReference type="Pfam" id="PF00676"/>
    </source>
</evidence>
<name>A0A0D6ZYH3_9AGAR</name>
<reference evidence="2 3" key="1">
    <citation type="journal article" date="2015" name="Fungal Genet. Biol.">
        <title>Evolution of novel wood decay mechanisms in Agaricales revealed by the genome sequences of Fistulina hepatica and Cylindrobasidium torrendii.</title>
        <authorList>
            <person name="Floudas D."/>
            <person name="Held B.W."/>
            <person name="Riley R."/>
            <person name="Nagy L.G."/>
            <person name="Koehler G."/>
            <person name="Ransdell A.S."/>
            <person name="Younus H."/>
            <person name="Chow J."/>
            <person name="Chiniquy J."/>
            <person name="Lipzen A."/>
            <person name="Tritt A."/>
            <person name="Sun H."/>
            <person name="Haridas S."/>
            <person name="LaButti K."/>
            <person name="Ohm R.A."/>
            <person name="Kues U."/>
            <person name="Blanchette R.A."/>
            <person name="Grigoriev I.V."/>
            <person name="Minto R.E."/>
            <person name="Hibbett D.S."/>
        </authorList>
    </citation>
    <scope>NUCLEOTIDE SEQUENCE [LARGE SCALE GENOMIC DNA]</scope>
    <source>
        <strain evidence="2 3">ATCC 64428</strain>
    </source>
</reference>
<dbReference type="OrthoDB" id="10256198at2759"/>
<protein>
    <recommendedName>
        <fullName evidence="1">Dehydrogenase E1 component domain-containing protein</fullName>
    </recommendedName>
</protein>
<proteinExistence type="predicted"/>
<gene>
    <name evidence="2" type="ORF">FISHEDRAFT_79068</name>
</gene>
<evidence type="ECO:0000313" key="2">
    <source>
        <dbReference type="EMBL" id="KIY42832.1"/>
    </source>
</evidence>
<organism evidence="2 3">
    <name type="scientific">Fistulina hepatica ATCC 64428</name>
    <dbReference type="NCBI Taxonomy" id="1128425"/>
    <lineage>
        <taxon>Eukaryota</taxon>
        <taxon>Fungi</taxon>
        <taxon>Dikarya</taxon>
        <taxon>Basidiomycota</taxon>
        <taxon>Agaricomycotina</taxon>
        <taxon>Agaricomycetes</taxon>
        <taxon>Agaricomycetidae</taxon>
        <taxon>Agaricales</taxon>
        <taxon>Fistulinaceae</taxon>
        <taxon>Fistulina</taxon>
    </lineage>
</organism>
<dbReference type="Pfam" id="PF00676">
    <property type="entry name" value="E1_dh"/>
    <property type="match status" value="1"/>
</dbReference>
<feature type="domain" description="Dehydrogenase E1 component" evidence="1">
    <location>
        <begin position="1"/>
        <end position="51"/>
    </location>
</feature>
<accession>A0A0D6ZYH3</accession>
<dbReference type="Proteomes" id="UP000054144">
    <property type="component" value="Unassembled WGS sequence"/>
</dbReference>
<dbReference type="GO" id="GO:0016624">
    <property type="term" value="F:oxidoreductase activity, acting on the aldehyde or oxo group of donors, disulfide as acceptor"/>
    <property type="evidence" value="ECO:0007669"/>
    <property type="project" value="InterPro"/>
</dbReference>
<dbReference type="EMBL" id="KN882153">
    <property type="protein sequence ID" value="KIY42832.1"/>
    <property type="molecule type" value="Genomic_DNA"/>
</dbReference>
<dbReference type="AlphaFoldDB" id="A0A0D6ZYH3"/>
<dbReference type="InterPro" id="IPR001017">
    <property type="entry name" value="DH_E1"/>
</dbReference>
<sequence>MDVIATRQAAAFVKRWIVEEKRGPLLVEFVHVPLRWVFMSDPETTYLSRDE</sequence>
<evidence type="ECO:0000313" key="3">
    <source>
        <dbReference type="Proteomes" id="UP000054144"/>
    </source>
</evidence>